<keyword evidence="1" id="KW-1133">Transmembrane helix</keyword>
<reference evidence="2 3" key="1">
    <citation type="journal article" date="2024" name="G3 (Bethesda)">
        <title>Genome assembly of Hibiscus sabdariffa L. provides insights into metabolisms of medicinal natural products.</title>
        <authorList>
            <person name="Kim T."/>
        </authorList>
    </citation>
    <scope>NUCLEOTIDE SEQUENCE [LARGE SCALE GENOMIC DNA]</scope>
    <source>
        <strain evidence="2">TK-2024</strain>
        <tissue evidence="2">Old leaves</tissue>
    </source>
</reference>
<keyword evidence="1" id="KW-0812">Transmembrane</keyword>
<evidence type="ECO:0000313" key="2">
    <source>
        <dbReference type="EMBL" id="KAK9034077.1"/>
    </source>
</evidence>
<keyword evidence="1" id="KW-0472">Membrane</keyword>
<sequence>MAPNVAKMVDLRVPPMDQDRGKICDSRRPRLRLHCWDFTIKVTCRWNHPPSRMDKLHYFPLCFSISSLFFDFWIDFGILLFVVVEWENEVMVAVAWVRMAEAMVGCKLFSGELKVRG</sequence>
<keyword evidence="3" id="KW-1185">Reference proteome</keyword>
<feature type="transmembrane region" description="Helical" evidence="1">
    <location>
        <begin position="58"/>
        <end position="84"/>
    </location>
</feature>
<protein>
    <submittedName>
        <fullName evidence="2">Uncharacterized protein</fullName>
    </submittedName>
</protein>
<organism evidence="2 3">
    <name type="scientific">Hibiscus sabdariffa</name>
    <name type="common">roselle</name>
    <dbReference type="NCBI Taxonomy" id="183260"/>
    <lineage>
        <taxon>Eukaryota</taxon>
        <taxon>Viridiplantae</taxon>
        <taxon>Streptophyta</taxon>
        <taxon>Embryophyta</taxon>
        <taxon>Tracheophyta</taxon>
        <taxon>Spermatophyta</taxon>
        <taxon>Magnoliopsida</taxon>
        <taxon>eudicotyledons</taxon>
        <taxon>Gunneridae</taxon>
        <taxon>Pentapetalae</taxon>
        <taxon>rosids</taxon>
        <taxon>malvids</taxon>
        <taxon>Malvales</taxon>
        <taxon>Malvaceae</taxon>
        <taxon>Malvoideae</taxon>
        <taxon>Hibiscus</taxon>
    </lineage>
</organism>
<name>A0ABR2T9B8_9ROSI</name>
<comment type="caution">
    <text evidence="2">The sequence shown here is derived from an EMBL/GenBank/DDBJ whole genome shotgun (WGS) entry which is preliminary data.</text>
</comment>
<evidence type="ECO:0000313" key="3">
    <source>
        <dbReference type="Proteomes" id="UP001396334"/>
    </source>
</evidence>
<accession>A0ABR2T9B8</accession>
<proteinExistence type="predicted"/>
<dbReference type="EMBL" id="JBBPBN010000007">
    <property type="protein sequence ID" value="KAK9034077.1"/>
    <property type="molecule type" value="Genomic_DNA"/>
</dbReference>
<dbReference type="Proteomes" id="UP001396334">
    <property type="component" value="Unassembled WGS sequence"/>
</dbReference>
<gene>
    <name evidence="2" type="ORF">V6N11_050255</name>
</gene>
<evidence type="ECO:0000256" key="1">
    <source>
        <dbReference type="SAM" id="Phobius"/>
    </source>
</evidence>